<proteinExistence type="predicted"/>
<sequence>MPPLAFAPKEGSKSVVVIDFGGAVGDGRGGGGTAVFHVLYPYLHLVGVELKGHAREDNQWSGEKAGVKSRKNVGKTQIKELRLMQVDMSTLSQMGYQVSKSWEYLSDLGKKDTSDSACTKRKAGKMIILPSRHRAVSWAVLCAVCNLAVSEIINLFKDPDNQCKVLVFEYAPLILANVEQFLEKQDICTNLHTCDVHGPIEEASLVSNN</sequence>
<dbReference type="InterPro" id="IPR011001">
    <property type="entry name" value="Saposin-like"/>
</dbReference>
<gene>
    <name evidence="2" type="ORF">M8C21_000923</name>
</gene>
<dbReference type="Pfam" id="PF03489">
    <property type="entry name" value="SapB_2"/>
    <property type="match status" value="1"/>
</dbReference>
<dbReference type="InterPro" id="IPR008138">
    <property type="entry name" value="SapB_2"/>
</dbReference>
<name>A0AAD5G7T5_AMBAR</name>
<evidence type="ECO:0000313" key="2">
    <source>
        <dbReference type="EMBL" id="KAI7730453.1"/>
    </source>
</evidence>
<comment type="caution">
    <text evidence="2">The sequence shown here is derived from an EMBL/GenBank/DDBJ whole genome shotgun (WGS) entry which is preliminary data.</text>
</comment>
<feature type="domain" description="Saposin B type region 2" evidence="1">
    <location>
        <begin position="162"/>
        <end position="194"/>
    </location>
</feature>
<dbReference type="EMBL" id="JAMZMK010010777">
    <property type="protein sequence ID" value="KAI7730453.1"/>
    <property type="molecule type" value="Genomic_DNA"/>
</dbReference>
<dbReference type="Proteomes" id="UP001206925">
    <property type="component" value="Unassembled WGS sequence"/>
</dbReference>
<dbReference type="SUPFAM" id="SSF47862">
    <property type="entry name" value="Saposin"/>
    <property type="match status" value="1"/>
</dbReference>
<dbReference type="AlphaFoldDB" id="A0AAD5G7T5"/>
<keyword evidence="3" id="KW-1185">Reference proteome</keyword>
<protein>
    <recommendedName>
        <fullName evidence="1">Saposin B type region 2 domain-containing protein</fullName>
    </recommendedName>
</protein>
<evidence type="ECO:0000313" key="3">
    <source>
        <dbReference type="Proteomes" id="UP001206925"/>
    </source>
</evidence>
<organism evidence="2 3">
    <name type="scientific">Ambrosia artemisiifolia</name>
    <name type="common">Common ragweed</name>
    <dbReference type="NCBI Taxonomy" id="4212"/>
    <lineage>
        <taxon>Eukaryota</taxon>
        <taxon>Viridiplantae</taxon>
        <taxon>Streptophyta</taxon>
        <taxon>Embryophyta</taxon>
        <taxon>Tracheophyta</taxon>
        <taxon>Spermatophyta</taxon>
        <taxon>Magnoliopsida</taxon>
        <taxon>eudicotyledons</taxon>
        <taxon>Gunneridae</taxon>
        <taxon>Pentapetalae</taxon>
        <taxon>asterids</taxon>
        <taxon>campanulids</taxon>
        <taxon>Asterales</taxon>
        <taxon>Asteraceae</taxon>
        <taxon>Asteroideae</taxon>
        <taxon>Heliantheae alliance</taxon>
        <taxon>Heliantheae</taxon>
        <taxon>Ambrosia</taxon>
    </lineage>
</organism>
<evidence type="ECO:0000259" key="1">
    <source>
        <dbReference type="Pfam" id="PF03489"/>
    </source>
</evidence>
<accession>A0AAD5G7T5</accession>
<dbReference type="Gene3D" id="1.10.225.10">
    <property type="entry name" value="Saposin-like"/>
    <property type="match status" value="1"/>
</dbReference>
<reference evidence="2" key="1">
    <citation type="submission" date="2022-06" db="EMBL/GenBank/DDBJ databases">
        <title>Uncovering the hologenomic basis of an extraordinary plant invasion.</title>
        <authorList>
            <person name="Bieker V.C."/>
            <person name="Martin M.D."/>
            <person name="Gilbert T."/>
            <person name="Hodgins K."/>
            <person name="Battlay P."/>
            <person name="Petersen B."/>
            <person name="Wilson J."/>
        </authorList>
    </citation>
    <scope>NUCLEOTIDE SEQUENCE</scope>
    <source>
        <strain evidence="2">AA19_3_7</strain>
        <tissue evidence="2">Leaf</tissue>
    </source>
</reference>